<name>A0A9D1R713_9FIRM</name>
<evidence type="ECO:0000313" key="3">
    <source>
        <dbReference type="EMBL" id="HIW82089.1"/>
    </source>
</evidence>
<organism evidence="3 4">
    <name type="scientific">Candidatus Acetatifactor stercoripullorum</name>
    <dbReference type="NCBI Taxonomy" id="2838414"/>
    <lineage>
        <taxon>Bacteria</taxon>
        <taxon>Bacillati</taxon>
        <taxon>Bacillota</taxon>
        <taxon>Clostridia</taxon>
        <taxon>Lachnospirales</taxon>
        <taxon>Lachnospiraceae</taxon>
        <taxon>Acetatifactor</taxon>
    </lineage>
</organism>
<dbReference type="Proteomes" id="UP000824265">
    <property type="component" value="Unassembled WGS sequence"/>
</dbReference>
<evidence type="ECO:0000256" key="1">
    <source>
        <dbReference type="SAM" id="Phobius"/>
    </source>
</evidence>
<feature type="domain" description="SAF" evidence="2">
    <location>
        <begin position="55"/>
        <end position="118"/>
    </location>
</feature>
<accession>A0A9D1R713</accession>
<keyword evidence="1" id="KW-0812">Transmembrane</keyword>
<feature type="transmembrane region" description="Helical" evidence="1">
    <location>
        <begin position="20"/>
        <end position="41"/>
    </location>
</feature>
<dbReference type="Gene3D" id="3.90.1210.10">
    <property type="entry name" value="Antifreeze-like/N-acetylneuraminic acid synthase C-terminal domain"/>
    <property type="match status" value="1"/>
</dbReference>
<sequence length="226" mass="25015">MKLRKKKKLESREAGAGRGWIISIAAAFIAALAVYGVMLSLEKNMLTQYEKGCIYVAARQIPEGQYITEENCGDYFVKKELDKSCIPQTAISSPKQVQGLIAITGIEEGVLLTEGMFEELNEITSKLENPVIAGFKAEDLYQVAGGVLRSGDRIHIYSVKEEGKEASTVWKNVFVQQVFDTSGNRISNEDGDTAAQRINIYLAEEDVERFYEQLSAGSLRAVKVCD</sequence>
<dbReference type="AlphaFoldDB" id="A0A9D1R713"/>
<dbReference type="EMBL" id="DXGH01000064">
    <property type="protein sequence ID" value="HIW82089.1"/>
    <property type="molecule type" value="Genomic_DNA"/>
</dbReference>
<dbReference type="CDD" id="cd11614">
    <property type="entry name" value="SAF_CpaB_FlgA_like"/>
    <property type="match status" value="1"/>
</dbReference>
<comment type="caution">
    <text evidence="3">The sequence shown here is derived from an EMBL/GenBank/DDBJ whole genome shotgun (WGS) entry which is preliminary data.</text>
</comment>
<keyword evidence="1" id="KW-0472">Membrane</keyword>
<reference evidence="3" key="1">
    <citation type="journal article" date="2021" name="PeerJ">
        <title>Extensive microbial diversity within the chicken gut microbiome revealed by metagenomics and culture.</title>
        <authorList>
            <person name="Gilroy R."/>
            <person name="Ravi A."/>
            <person name="Getino M."/>
            <person name="Pursley I."/>
            <person name="Horton D.L."/>
            <person name="Alikhan N.F."/>
            <person name="Baker D."/>
            <person name="Gharbi K."/>
            <person name="Hall N."/>
            <person name="Watson M."/>
            <person name="Adriaenssens E.M."/>
            <person name="Foster-Nyarko E."/>
            <person name="Jarju S."/>
            <person name="Secka A."/>
            <person name="Antonio M."/>
            <person name="Oren A."/>
            <person name="Chaudhuri R.R."/>
            <person name="La Ragione R."/>
            <person name="Hildebrand F."/>
            <person name="Pallen M.J."/>
        </authorList>
    </citation>
    <scope>NUCLEOTIDE SEQUENCE</scope>
    <source>
        <strain evidence="3">CHK195-6426</strain>
    </source>
</reference>
<dbReference type="Pfam" id="PF08666">
    <property type="entry name" value="SAF"/>
    <property type="match status" value="1"/>
</dbReference>
<evidence type="ECO:0000259" key="2">
    <source>
        <dbReference type="Pfam" id="PF08666"/>
    </source>
</evidence>
<proteinExistence type="predicted"/>
<evidence type="ECO:0000313" key="4">
    <source>
        <dbReference type="Proteomes" id="UP000824265"/>
    </source>
</evidence>
<gene>
    <name evidence="3" type="ORF">H9742_11355</name>
</gene>
<dbReference type="InterPro" id="IPR013974">
    <property type="entry name" value="SAF"/>
</dbReference>
<reference evidence="3" key="2">
    <citation type="submission" date="2021-04" db="EMBL/GenBank/DDBJ databases">
        <authorList>
            <person name="Gilroy R."/>
        </authorList>
    </citation>
    <scope>NUCLEOTIDE SEQUENCE</scope>
    <source>
        <strain evidence="3">CHK195-6426</strain>
    </source>
</reference>
<keyword evidence="1" id="KW-1133">Transmembrane helix</keyword>
<protein>
    <recommendedName>
        <fullName evidence="2">SAF domain-containing protein</fullName>
    </recommendedName>
</protein>